<dbReference type="InterPro" id="IPR050983">
    <property type="entry name" value="GST_Omega/HSP26"/>
</dbReference>
<dbReference type="AlphaFoldDB" id="A0AAN7VM23"/>
<dbReference type="PANTHER" id="PTHR43968:SF8">
    <property type="entry name" value="S-TRANSFERASE, PUTATIVE (AFU_ORTHOLOGUE AFUA_2G00590)-RELATED"/>
    <property type="match status" value="1"/>
</dbReference>
<protein>
    <recommendedName>
        <fullName evidence="5">Glutathione S-transferase</fullName>
    </recommendedName>
</protein>
<dbReference type="SUPFAM" id="SSF47616">
    <property type="entry name" value="GST C-terminal domain-like"/>
    <property type="match status" value="1"/>
</dbReference>
<evidence type="ECO:0008006" key="5">
    <source>
        <dbReference type="Google" id="ProtNLM"/>
    </source>
</evidence>
<dbReference type="PROSITE" id="PS50405">
    <property type="entry name" value="GST_CTER"/>
    <property type="match status" value="1"/>
</dbReference>
<feature type="domain" description="GST C-terminal" evidence="2">
    <location>
        <begin position="87"/>
        <end position="227"/>
    </location>
</feature>
<name>A0AAN7VM23_9PEZI</name>
<dbReference type="InterPro" id="IPR010987">
    <property type="entry name" value="Glutathione-S-Trfase_C-like"/>
</dbReference>
<dbReference type="EMBL" id="JAVRQU010000025">
    <property type="protein sequence ID" value="KAK5690383.1"/>
    <property type="molecule type" value="Genomic_DNA"/>
</dbReference>
<evidence type="ECO:0000259" key="1">
    <source>
        <dbReference type="PROSITE" id="PS50404"/>
    </source>
</evidence>
<accession>A0AAN7VM23</accession>
<dbReference type="PROSITE" id="PS50404">
    <property type="entry name" value="GST_NTER"/>
    <property type="match status" value="1"/>
</dbReference>
<comment type="caution">
    <text evidence="3">The sequence shown here is derived from an EMBL/GenBank/DDBJ whole genome shotgun (WGS) entry which is preliminary data.</text>
</comment>
<dbReference type="SUPFAM" id="SSF52833">
    <property type="entry name" value="Thioredoxin-like"/>
    <property type="match status" value="1"/>
</dbReference>
<dbReference type="InterPro" id="IPR036249">
    <property type="entry name" value="Thioredoxin-like_sf"/>
</dbReference>
<dbReference type="SFLD" id="SFLDG00358">
    <property type="entry name" value="Main_(cytGST)"/>
    <property type="match status" value="1"/>
</dbReference>
<dbReference type="Gene3D" id="1.20.1050.10">
    <property type="match status" value="1"/>
</dbReference>
<evidence type="ECO:0000259" key="2">
    <source>
        <dbReference type="PROSITE" id="PS50405"/>
    </source>
</evidence>
<sequence>MKLYTNHNCPWAHRAHIALAELNVPFEEEIIDLWTPRSPEYLSINPRGQVPTLIYNDQTITESAIVATFLADAYPGKLWPASTDPEGPLVRSKINYFVDAYFSKAQGHWGKVLAAKSDQDEQAAVNAYVEAVSKEVEPLLADAKPFFGGSNTLTLAEVLAGSWVLRVYNLPKHGIVPASVLEGLAEKAPNFDRWAKEVEKHPSVRCIWDEERILEGTKAWIAKMRAA</sequence>
<dbReference type="Pfam" id="PF13409">
    <property type="entry name" value="GST_N_2"/>
    <property type="match status" value="1"/>
</dbReference>
<dbReference type="CDD" id="cd00570">
    <property type="entry name" value="GST_N_family"/>
    <property type="match status" value="1"/>
</dbReference>
<dbReference type="PANTHER" id="PTHR43968">
    <property type="match status" value="1"/>
</dbReference>
<feature type="domain" description="GST N-terminal" evidence="1">
    <location>
        <begin position="1"/>
        <end position="78"/>
    </location>
</feature>
<dbReference type="InterPro" id="IPR004045">
    <property type="entry name" value="Glutathione_S-Trfase_N"/>
</dbReference>
<gene>
    <name evidence="3" type="ORF">LTR97_012251</name>
</gene>
<dbReference type="Gene3D" id="3.40.30.10">
    <property type="entry name" value="Glutaredoxin"/>
    <property type="match status" value="1"/>
</dbReference>
<proteinExistence type="predicted"/>
<evidence type="ECO:0000313" key="3">
    <source>
        <dbReference type="EMBL" id="KAK5690383.1"/>
    </source>
</evidence>
<dbReference type="SFLD" id="SFLDS00019">
    <property type="entry name" value="Glutathione_Transferase_(cytos"/>
    <property type="match status" value="1"/>
</dbReference>
<organism evidence="3 4">
    <name type="scientific">Elasticomyces elasticus</name>
    <dbReference type="NCBI Taxonomy" id="574655"/>
    <lineage>
        <taxon>Eukaryota</taxon>
        <taxon>Fungi</taxon>
        <taxon>Dikarya</taxon>
        <taxon>Ascomycota</taxon>
        <taxon>Pezizomycotina</taxon>
        <taxon>Dothideomycetes</taxon>
        <taxon>Dothideomycetidae</taxon>
        <taxon>Mycosphaerellales</taxon>
        <taxon>Teratosphaeriaceae</taxon>
        <taxon>Elasticomyces</taxon>
    </lineage>
</organism>
<dbReference type="GO" id="GO:0005737">
    <property type="term" value="C:cytoplasm"/>
    <property type="evidence" value="ECO:0007669"/>
    <property type="project" value="TreeGrafter"/>
</dbReference>
<dbReference type="InterPro" id="IPR040079">
    <property type="entry name" value="Glutathione_S-Trfase"/>
</dbReference>
<evidence type="ECO:0000313" key="4">
    <source>
        <dbReference type="Proteomes" id="UP001310594"/>
    </source>
</evidence>
<reference evidence="3" key="1">
    <citation type="submission" date="2023-08" db="EMBL/GenBank/DDBJ databases">
        <title>Black Yeasts Isolated from many extreme environments.</title>
        <authorList>
            <person name="Coleine C."/>
            <person name="Stajich J.E."/>
            <person name="Selbmann L."/>
        </authorList>
    </citation>
    <scope>NUCLEOTIDE SEQUENCE</scope>
    <source>
        <strain evidence="3">CCFEE 5810</strain>
    </source>
</reference>
<dbReference type="InterPro" id="IPR036282">
    <property type="entry name" value="Glutathione-S-Trfase_C_sf"/>
</dbReference>
<dbReference type="Proteomes" id="UP001310594">
    <property type="component" value="Unassembled WGS sequence"/>
</dbReference>